<dbReference type="Proteomes" id="UP001501126">
    <property type="component" value="Unassembled WGS sequence"/>
</dbReference>
<evidence type="ECO:0000313" key="2">
    <source>
        <dbReference type="Proteomes" id="UP001501126"/>
    </source>
</evidence>
<dbReference type="RefSeq" id="WP_425542651.1">
    <property type="nucleotide sequence ID" value="NZ_BAAAFH010000011.1"/>
</dbReference>
<evidence type="ECO:0000313" key="1">
    <source>
        <dbReference type="EMBL" id="GAA0875202.1"/>
    </source>
</evidence>
<dbReference type="SUPFAM" id="SSF52540">
    <property type="entry name" value="P-loop containing nucleoside triphosphate hydrolases"/>
    <property type="match status" value="1"/>
</dbReference>
<dbReference type="Gene3D" id="3.40.50.300">
    <property type="entry name" value="P-loop containing nucleotide triphosphate hydrolases"/>
    <property type="match status" value="1"/>
</dbReference>
<reference evidence="2" key="1">
    <citation type="journal article" date="2019" name="Int. J. Syst. Evol. Microbiol.">
        <title>The Global Catalogue of Microorganisms (GCM) 10K type strain sequencing project: providing services to taxonomists for standard genome sequencing and annotation.</title>
        <authorList>
            <consortium name="The Broad Institute Genomics Platform"/>
            <consortium name="The Broad Institute Genome Sequencing Center for Infectious Disease"/>
            <person name="Wu L."/>
            <person name="Ma J."/>
        </authorList>
    </citation>
    <scope>NUCLEOTIDE SEQUENCE [LARGE SCALE GENOMIC DNA]</scope>
    <source>
        <strain evidence="2">JCM 16083</strain>
    </source>
</reference>
<name>A0ABP3Y2Q8_9FLAO</name>
<keyword evidence="2" id="KW-1185">Reference proteome</keyword>
<accession>A0ABP3Y2Q8</accession>
<dbReference type="EMBL" id="BAAAFH010000011">
    <property type="protein sequence ID" value="GAA0875202.1"/>
    <property type="molecule type" value="Genomic_DNA"/>
</dbReference>
<comment type="caution">
    <text evidence="1">The sequence shown here is derived from an EMBL/GenBank/DDBJ whole genome shotgun (WGS) entry which is preliminary data.</text>
</comment>
<sequence length="207" mass="24069">MTNPYKIVDNIKQYDFMESWKFLEKMGKSRYGDQFMLFKEDKDVIYKLLVYAIQDEENCQKHGIDPNKGILLTGPVGCGKTSLMTLIKLFMPPVHGHVMKPAREVAFEFNTHGHQIIQKHATPKTIFCYDDLGVEQIMKHYGNDCNVMAEILLSRYELFITHKTKTHATTNLNAGELEKLYGNRVRSRMRELFNLIAFDSKAKDKRK</sequence>
<proteinExistence type="predicted"/>
<dbReference type="InterPro" id="IPR027417">
    <property type="entry name" value="P-loop_NTPase"/>
</dbReference>
<gene>
    <name evidence="1" type="ORF">GCM10009118_16110</name>
</gene>
<protein>
    <submittedName>
        <fullName evidence="1">ATPase</fullName>
    </submittedName>
</protein>
<organism evidence="1 2">
    <name type="scientific">Wandonia haliotis</name>
    <dbReference type="NCBI Taxonomy" id="574963"/>
    <lineage>
        <taxon>Bacteria</taxon>
        <taxon>Pseudomonadati</taxon>
        <taxon>Bacteroidota</taxon>
        <taxon>Flavobacteriia</taxon>
        <taxon>Flavobacteriales</taxon>
        <taxon>Crocinitomicaceae</taxon>
        <taxon>Wandonia</taxon>
    </lineage>
</organism>